<dbReference type="Pfam" id="PF16000">
    <property type="entry name" value="CARMIL_C"/>
    <property type="match status" value="1"/>
</dbReference>
<dbReference type="InterPro" id="IPR051279">
    <property type="entry name" value="PP1-Reg/Actin-Interact_Protein"/>
</dbReference>
<dbReference type="PANTHER" id="PTHR24112:SF32">
    <property type="entry name" value="CAPPING PROTEIN, ARP2_3 AND MYOSIN-I LINKER PROTEIN 2"/>
    <property type="match status" value="1"/>
</dbReference>
<dbReference type="FunFam" id="3.80.10.10:FF:000009">
    <property type="entry name" value="F-actin-uncapping protein LRRC16A isoform X1"/>
    <property type="match status" value="1"/>
</dbReference>
<dbReference type="SUPFAM" id="SSF52047">
    <property type="entry name" value="RNI-like"/>
    <property type="match status" value="1"/>
</dbReference>
<dbReference type="GO" id="GO:0005886">
    <property type="term" value="C:plasma membrane"/>
    <property type="evidence" value="ECO:0007669"/>
    <property type="project" value="UniProtKB-SubCell"/>
</dbReference>
<keyword evidence="5" id="KW-0963">Cytoplasm</keyword>
<feature type="region of interest" description="Disordered" evidence="9">
    <location>
        <begin position="649"/>
        <end position="669"/>
    </location>
</feature>
<organism evidence="11 12">
    <name type="scientific">Ovis ammon polii</name>
    <dbReference type="NCBI Taxonomy" id="230172"/>
    <lineage>
        <taxon>Eukaryota</taxon>
        <taxon>Metazoa</taxon>
        <taxon>Chordata</taxon>
        <taxon>Craniata</taxon>
        <taxon>Vertebrata</taxon>
        <taxon>Euteleostomi</taxon>
        <taxon>Mammalia</taxon>
        <taxon>Eutheria</taxon>
        <taxon>Laurasiatheria</taxon>
        <taxon>Artiodactyla</taxon>
        <taxon>Ruminantia</taxon>
        <taxon>Pecora</taxon>
        <taxon>Bovidae</taxon>
        <taxon>Caprinae</taxon>
        <taxon>Ovis</taxon>
    </lineage>
</organism>
<feature type="compositionally biased region" description="Low complexity" evidence="9">
    <location>
        <begin position="1185"/>
        <end position="1201"/>
    </location>
</feature>
<keyword evidence="7" id="KW-0677">Repeat</keyword>
<evidence type="ECO:0000256" key="1">
    <source>
        <dbReference type="ARBA" id="ARBA00004236"/>
    </source>
</evidence>
<evidence type="ECO:0000256" key="8">
    <source>
        <dbReference type="ARBA" id="ARBA00023136"/>
    </source>
</evidence>
<evidence type="ECO:0000256" key="9">
    <source>
        <dbReference type="SAM" id="MobiDB-lite"/>
    </source>
</evidence>
<dbReference type="Pfam" id="PF13516">
    <property type="entry name" value="LRR_6"/>
    <property type="match status" value="1"/>
</dbReference>
<feature type="compositionally biased region" description="Basic and acidic residues" evidence="9">
    <location>
        <begin position="918"/>
        <end position="939"/>
    </location>
</feature>
<evidence type="ECO:0000256" key="4">
    <source>
        <dbReference type="ARBA" id="ARBA00022475"/>
    </source>
</evidence>
<keyword evidence="4" id="KW-1003">Cell membrane</keyword>
<feature type="compositionally biased region" description="Pro residues" evidence="9">
    <location>
        <begin position="898"/>
        <end position="908"/>
    </location>
</feature>
<dbReference type="GO" id="GO:0005737">
    <property type="term" value="C:cytoplasm"/>
    <property type="evidence" value="ECO:0007669"/>
    <property type="project" value="UniProtKB-SubCell"/>
</dbReference>
<gene>
    <name evidence="11" type="ORF">MG293_015192</name>
</gene>
<dbReference type="GO" id="GO:0030027">
    <property type="term" value="C:lamellipodium"/>
    <property type="evidence" value="ECO:0007669"/>
    <property type="project" value="TreeGrafter"/>
</dbReference>
<feature type="compositionally biased region" description="Pro residues" evidence="9">
    <location>
        <begin position="857"/>
        <end position="866"/>
    </location>
</feature>
<sequence>MAQTPDGISCELRGEITKFLWPKEAELLLKTWLPEREGAEQGHVLVLLRWRAYLLHTCLPLRITFELESLPELVLEFTGVAALEQLAQHIAAAIRKVFPRSTLGKLFRRPTPPSMLARLEKSSSSKATSPSSPCGGFSETYEALCDYNGFPFREEIQWDVDTIYHRQGCRHFSLGDFSHLGSRDLALSVAALSYNLWFRCLSCVDMKLSLEVSEQILHMMNQSSHLEELVLETCGLRGDFVRRLAQALAGHTSSGLRELSLAGNLLDDRGVAALSRHLEKHPGALRRLSLAQTGLTPRGMRALGRALASNSAFDSTLTHLDLSGNPGALGASEDRGGLYSFLSRPNVLTFLNLAGTDTALDTLFAALSRGGCSSLAHLDASRNVFSRTKSRAAPDALQLFLSRAGTLRHLGLAGCKLPSDALRALLEGLALNTHLNDLHLDLSACELRSAGAQVIQDLVCDAGAVSSLDLADNGFGSDMVTLVLAIGRSRSLRHVALGRNFNVRCKETLDDVLHRIVQLMQDDDCPLQSLSVAESRLKLGAGVLLRALGTNPNLTALDISGNAMGDTGAKMLAKALRVNTRLRSVVWDRNHTSALGLLDVAQALEQNRSLKAMPLPLNDVAQAQRSRPELTARAVHQIQACLLRNNRTDHTSADCTSRPKPLGLGSDPSEQEVNELCQSVQEHVELLGCGAGPQGEAAVHQAEDAIQNANFSLSILPILYEAGSSPSHQWQLRQKLEGLLGQVGEVCRRDIQVESLAQQATEAMPPVILTLDGDESSPLGPGELEGLFFPEEKEKEDEEEQKDESPPQKWAESLHCLHLDSSTHSAAEELEPEPELAAPGEDAEPQAGPSARGSPSPAAPGPPAGPLPRMDLPPSGQPLRHPTRTRPRPRRQHHHRPPPGGPQVPPALPQEGNGLSARVDEGVEEFFSKRLIHQDRLWAPEEDSAAEGGTTPVPRTLRKKLGTLFAFKKPRSTRGSRPDLETSPGAAPRSRKTTLGDLLRPPARPGRGEEPAGAEGGTGSPDPTRRSRPRYTRESKAYSLILLPAEEEETVGARHDKRRPLERGDTELAPSFEQRVQVMLQRIGVSRGSGSADGKRKQSKDGEIKKAGSDGDIMDSSTEAPPISIKSRTHSVSADPSCRPGPGGQGPESATWKTLGQQLNAELRGRGWGQQDGPGPPSPCPSPSPRRSSPSPDSLGLPEDPCLGSRNEDGWLRPQPRLAGRRAVSVHEDQLQAPAERPLRLQRSPVLKRRPKLEAPPSPSIGSGLEAEPLPTQSTEPSSPPSPTTNQRGGGPNP</sequence>
<feature type="compositionally biased region" description="Pro residues" evidence="9">
    <location>
        <begin position="1174"/>
        <end position="1184"/>
    </location>
</feature>
<name>A0AAD4TU67_OVIAM</name>
<feature type="compositionally biased region" description="Low complexity" evidence="9">
    <location>
        <begin position="835"/>
        <end position="856"/>
    </location>
</feature>
<feature type="compositionally biased region" description="Basic and acidic residues" evidence="9">
    <location>
        <begin position="1051"/>
        <end position="1066"/>
    </location>
</feature>
<reference evidence="11" key="1">
    <citation type="submission" date="2022-03" db="EMBL/GenBank/DDBJ databases">
        <title>Genomic analyses of argali, domestic sheep and their hybrids provide insights into chromosomal evolution, heterosis and genetic basis of agronomic traits.</title>
        <authorList>
            <person name="Li M."/>
        </authorList>
    </citation>
    <scope>NUCLEOTIDE SEQUENCE</scope>
    <source>
        <strain evidence="11">CAU-MHL-2022a</strain>
        <tissue evidence="11">Skin</tissue>
    </source>
</reference>
<dbReference type="InterPro" id="IPR032675">
    <property type="entry name" value="LRR_dom_sf"/>
</dbReference>
<evidence type="ECO:0000313" key="11">
    <source>
        <dbReference type="EMBL" id="KAI4534332.1"/>
    </source>
</evidence>
<evidence type="ECO:0000259" key="10">
    <source>
        <dbReference type="Pfam" id="PF16000"/>
    </source>
</evidence>
<accession>A0AAD4TU67</accession>
<dbReference type="GO" id="GO:0034315">
    <property type="term" value="P:regulation of Arp2/3 complex-mediated actin nucleation"/>
    <property type="evidence" value="ECO:0007669"/>
    <property type="project" value="TreeGrafter"/>
</dbReference>
<dbReference type="Gene3D" id="2.30.29.30">
    <property type="entry name" value="Pleckstrin-homology domain (PH domain)/Phosphotyrosine-binding domain (PTB)"/>
    <property type="match status" value="1"/>
</dbReference>
<feature type="region of interest" description="Disordered" evidence="9">
    <location>
        <begin position="824"/>
        <end position="1294"/>
    </location>
</feature>
<dbReference type="InterPro" id="IPR011993">
    <property type="entry name" value="PH-like_dom_sf"/>
</dbReference>
<feature type="compositionally biased region" description="Polar residues" evidence="9">
    <location>
        <begin position="1151"/>
        <end position="1160"/>
    </location>
</feature>
<feature type="compositionally biased region" description="Basic and acidic residues" evidence="9">
    <location>
        <begin position="1093"/>
        <end position="1109"/>
    </location>
</feature>
<dbReference type="InterPro" id="IPR031943">
    <property type="entry name" value="CARMIL_C"/>
</dbReference>
<keyword evidence="8" id="KW-0472">Membrane</keyword>
<feature type="compositionally biased region" description="Basic residues" evidence="9">
    <location>
        <begin position="881"/>
        <end position="897"/>
    </location>
</feature>
<feature type="domain" description="CARMIL C-terminal" evidence="10">
    <location>
        <begin position="753"/>
        <end position="974"/>
    </location>
</feature>
<evidence type="ECO:0000313" key="12">
    <source>
        <dbReference type="Proteomes" id="UP001214576"/>
    </source>
</evidence>
<keyword evidence="6" id="KW-0433">Leucine-rich repeat</keyword>
<dbReference type="GO" id="GO:0016477">
    <property type="term" value="P:cell migration"/>
    <property type="evidence" value="ECO:0007669"/>
    <property type="project" value="TreeGrafter"/>
</dbReference>
<comment type="caution">
    <text evidence="11">The sequence shown here is derived from an EMBL/GenBank/DDBJ whole genome shotgun (WGS) entry which is preliminary data.</text>
</comment>
<dbReference type="SMART" id="SM00368">
    <property type="entry name" value="LRR_RI"/>
    <property type="match status" value="5"/>
</dbReference>
<keyword evidence="12" id="KW-1185">Reference proteome</keyword>
<proteinExistence type="inferred from homology"/>
<comment type="similarity">
    <text evidence="3">Belongs to the CARMIL family.</text>
</comment>
<evidence type="ECO:0000256" key="6">
    <source>
        <dbReference type="ARBA" id="ARBA00022614"/>
    </source>
</evidence>
<evidence type="ECO:0000256" key="7">
    <source>
        <dbReference type="ARBA" id="ARBA00022737"/>
    </source>
</evidence>
<evidence type="ECO:0000256" key="3">
    <source>
        <dbReference type="ARBA" id="ARBA00007298"/>
    </source>
</evidence>
<dbReference type="InterPro" id="IPR001611">
    <property type="entry name" value="Leu-rich_rpt"/>
</dbReference>
<evidence type="ECO:0000256" key="5">
    <source>
        <dbReference type="ARBA" id="ARBA00022490"/>
    </source>
</evidence>
<dbReference type="Proteomes" id="UP001214576">
    <property type="component" value="Unassembled WGS sequence"/>
</dbReference>
<dbReference type="Gene3D" id="3.80.10.10">
    <property type="entry name" value="Ribonuclease Inhibitor"/>
    <property type="match status" value="1"/>
</dbReference>
<dbReference type="PANTHER" id="PTHR24112">
    <property type="entry name" value="LEUCINE-RICH REPEAT, ISOFORM F-RELATED"/>
    <property type="match status" value="1"/>
</dbReference>
<protein>
    <recommendedName>
        <fullName evidence="10">CARMIL C-terminal domain-containing protein</fullName>
    </recommendedName>
</protein>
<comment type="subcellular location">
    <subcellularLocation>
        <location evidence="1">Cell membrane</location>
    </subcellularLocation>
    <subcellularLocation>
        <location evidence="2">Cytoplasm</location>
    </subcellularLocation>
</comment>
<evidence type="ECO:0000256" key="2">
    <source>
        <dbReference type="ARBA" id="ARBA00004496"/>
    </source>
</evidence>
<dbReference type="EMBL" id="JAKZEL010000019">
    <property type="protein sequence ID" value="KAI4534332.1"/>
    <property type="molecule type" value="Genomic_DNA"/>
</dbReference>